<organism evidence="2 3">
    <name type="scientific">Fodinibius halophilus</name>
    <dbReference type="NCBI Taxonomy" id="1736908"/>
    <lineage>
        <taxon>Bacteria</taxon>
        <taxon>Pseudomonadati</taxon>
        <taxon>Balneolota</taxon>
        <taxon>Balneolia</taxon>
        <taxon>Balneolales</taxon>
        <taxon>Balneolaceae</taxon>
        <taxon>Fodinibius</taxon>
    </lineage>
</organism>
<dbReference type="Proteomes" id="UP000479132">
    <property type="component" value="Unassembled WGS sequence"/>
</dbReference>
<reference evidence="2 3" key="1">
    <citation type="submission" date="2020-02" db="EMBL/GenBank/DDBJ databases">
        <title>Aliifodinibius halophilus 2W32, complete genome.</title>
        <authorList>
            <person name="Li Y."/>
            <person name="Wu S."/>
        </authorList>
    </citation>
    <scope>NUCLEOTIDE SEQUENCE [LARGE SCALE GENOMIC DNA]</scope>
    <source>
        <strain evidence="2 3">2W32</strain>
    </source>
</reference>
<dbReference type="PANTHER" id="PTHR31061">
    <property type="entry name" value="LD22376P"/>
    <property type="match status" value="1"/>
</dbReference>
<feature type="transmembrane region" description="Helical" evidence="1">
    <location>
        <begin position="118"/>
        <end position="138"/>
    </location>
</feature>
<feature type="transmembrane region" description="Helical" evidence="1">
    <location>
        <begin position="90"/>
        <end position="106"/>
    </location>
</feature>
<evidence type="ECO:0000256" key="1">
    <source>
        <dbReference type="SAM" id="Phobius"/>
    </source>
</evidence>
<keyword evidence="3" id="KW-1185">Reference proteome</keyword>
<protein>
    <submittedName>
        <fullName evidence="2">DUF5009 domain-containing protein</fullName>
    </submittedName>
</protein>
<accession>A0A6M1T083</accession>
<sequence length="378" mass="42999">MVQRRERLVSLDVFRGITIAGMILVNNPGSWSHVYAPLLHAEWHGWTPTDLIFPFFLFIVGVAMTYSFGKLFERDIPKSEIYKKVFKRSVMLFGIGLFMAVFPFVRFDPLQLYDFSSIRIMGVLQRIALCYLFASIIFMEFRKVKSLVLWTAGILIGYWVLMMAVPVPGHGAGVLTKEGNLATYLDQLLLGGHLWQPGWEPEGLLSTIPAVATVLIGLLTGKLLRSQKSDKEKVIRMFLYGNAGLVLGLIMDAWFPINKGLWTSSYVLFTGGFALHFLAICYWIIDMKGYKKWAKPFKIYGLNALAVYVLSSLMAKLLYLIPISVGEGTSPLKRVIYESLLLPIASPINASLIFAVGYILFWLWIMWMFYKREIFIKI</sequence>
<feature type="transmembrane region" description="Helical" evidence="1">
    <location>
        <begin position="204"/>
        <end position="225"/>
    </location>
</feature>
<feature type="transmembrane region" description="Helical" evidence="1">
    <location>
        <begin position="12"/>
        <end position="31"/>
    </location>
</feature>
<feature type="transmembrane region" description="Helical" evidence="1">
    <location>
        <begin position="341"/>
        <end position="370"/>
    </location>
</feature>
<dbReference type="AlphaFoldDB" id="A0A6M1T083"/>
<feature type="transmembrane region" description="Helical" evidence="1">
    <location>
        <begin position="147"/>
        <end position="167"/>
    </location>
</feature>
<dbReference type="PANTHER" id="PTHR31061:SF24">
    <property type="entry name" value="LD22376P"/>
    <property type="match status" value="1"/>
</dbReference>
<feature type="transmembrane region" description="Helical" evidence="1">
    <location>
        <begin position="51"/>
        <end position="69"/>
    </location>
</feature>
<comment type="caution">
    <text evidence="2">The sequence shown here is derived from an EMBL/GenBank/DDBJ whole genome shotgun (WGS) entry which is preliminary data.</text>
</comment>
<evidence type="ECO:0000313" key="2">
    <source>
        <dbReference type="EMBL" id="NGP89518.1"/>
    </source>
</evidence>
<proteinExistence type="predicted"/>
<keyword evidence="1" id="KW-0472">Membrane</keyword>
<keyword evidence="1" id="KW-1133">Transmembrane helix</keyword>
<name>A0A6M1T083_9BACT</name>
<dbReference type="RefSeq" id="WP_165270355.1">
    <property type="nucleotide sequence ID" value="NZ_JAALLS010000021.1"/>
</dbReference>
<feature type="transmembrane region" description="Helical" evidence="1">
    <location>
        <begin position="263"/>
        <end position="285"/>
    </location>
</feature>
<gene>
    <name evidence="2" type="ORF">G3569_14260</name>
</gene>
<feature type="transmembrane region" description="Helical" evidence="1">
    <location>
        <begin position="237"/>
        <end position="257"/>
    </location>
</feature>
<feature type="transmembrane region" description="Helical" evidence="1">
    <location>
        <begin position="297"/>
        <end position="321"/>
    </location>
</feature>
<evidence type="ECO:0000313" key="3">
    <source>
        <dbReference type="Proteomes" id="UP000479132"/>
    </source>
</evidence>
<dbReference type="EMBL" id="JAALLS010000021">
    <property type="protein sequence ID" value="NGP89518.1"/>
    <property type="molecule type" value="Genomic_DNA"/>
</dbReference>
<keyword evidence="1" id="KW-0812">Transmembrane</keyword>